<evidence type="ECO:0000313" key="7">
    <source>
        <dbReference type="EMBL" id="SHG94803.1"/>
    </source>
</evidence>
<dbReference type="AlphaFoldDB" id="A0A1M5P0S4"/>
<keyword evidence="3 4" id="KW-0408">Iron</keyword>
<evidence type="ECO:0000313" key="8">
    <source>
        <dbReference type="Proteomes" id="UP000184221"/>
    </source>
</evidence>
<evidence type="ECO:0000256" key="2">
    <source>
        <dbReference type="ARBA" id="ARBA00022723"/>
    </source>
</evidence>
<dbReference type="SUPFAM" id="SSF46626">
    <property type="entry name" value="Cytochrome c"/>
    <property type="match status" value="1"/>
</dbReference>
<dbReference type="Pfam" id="PF00034">
    <property type="entry name" value="Cytochrom_C"/>
    <property type="match status" value="1"/>
</dbReference>
<keyword evidence="1 4" id="KW-0349">Heme</keyword>
<feature type="signal peptide" evidence="5">
    <location>
        <begin position="1"/>
        <end position="22"/>
    </location>
</feature>
<evidence type="ECO:0000256" key="3">
    <source>
        <dbReference type="ARBA" id="ARBA00023004"/>
    </source>
</evidence>
<feature type="domain" description="Cytochrome c" evidence="6">
    <location>
        <begin position="27"/>
        <end position="137"/>
    </location>
</feature>
<gene>
    <name evidence="7" type="ORF">SAMN05443551_1100</name>
</gene>
<protein>
    <submittedName>
        <fullName evidence="7">Cytochrome c</fullName>
    </submittedName>
</protein>
<dbReference type="GO" id="GO:0009055">
    <property type="term" value="F:electron transfer activity"/>
    <property type="evidence" value="ECO:0007669"/>
    <property type="project" value="InterPro"/>
</dbReference>
<reference evidence="7 8" key="1">
    <citation type="submission" date="2016-11" db="EMBL/GenBank/DDBJ databases">
        <authorList>
            <person name="Jaros S."/>
            <person name="Januszkiewicz K."/>
            <person name="Wedrychowicz H."/>
        </authorList>
    </citation>
    <scope>NUCLEOTIDE SEQUENCE [LARGE SCALE GENOMIC DNA]</scope>
    <source>
        <strain evidence="7 8">DSM 29431</strain>
    </source>
</reference>
<dbReference type="GO" id="GO:0046872">
    <property type="term" value="F:metal ion binding"/>
    <property type="evidence" value="ECO:0007669"/>
    <property type="project" value="UniProtKB-KW"/>
</dbReference>
<dbReference type="GO" id="GO:0020037">
    <property type="term" value="F:heme binding"/>
    <property type="evidence" value="ECO:0007669"/>
    <property type="project" value="InterPro"/>
</dbReference>
<organism evidence="7 8">
    <name type="scientific">Marivita hallyeonensis</name>
    <dbReference type="NCBI Taxonomy" id="996342"/>
    <lineage>
        <taxon>Bacteria</taxon>
        <taxon>Pseudomonadati</taxon>
        <taxon>Pseudomonadota</taxon>
        <taxon>Alphaproteobacteria</taxon>
        <taxon>Rhodobacterales</taxon>
        <taxon>Roseobacteraceae</taxon>
        <taxon>Marivita</taxon>
    </lineage>
</organism>
<accession>A0A1M5P0S4</accession>
<keyword evidence="8" id="KW-1185">Reference proteome</keyword>
<dbReference type="InterPro" id="IPR009056">
    <property type="entry name" value="Cyt_c-like_dom"/>
</dbReference>
<feature type="chain" id="PRO_5012499988" evidence="5">
    <location>
        <begin position="23"/>
        <end position="140"/>
    </location>
</feature>
<dbReference type="STRING" id="996342.SAMN05443551_1100"/>
<dbReference type="PROSITE" id="PS51007">
    <property type="entry name" value="CYTC"/>
    <property type="match status" value="1"/>
</dbReference>
<dbReference type="PROSITE" id="PS51257">
    <property type="entry name" value="PROKAR_LIPOPROTEIN"/>
    <property type="match status" value="1"/>
</dbReference>
<dbReference type="Gene3D" id="1.10.760.10">
    <property type="entry name" value="Cytochrome c-like domain"/>
    <property type="match status" value="1"/>
</dbReference>
<evidence type="ECO:0000259" key="6">
    <source>
        <dbReference type="PROSITE" id="PS51007"/>
    </source>
</evidence>
<proteinExistence type="predicted"/>
<dbReference type="Proteomes" id="UP000184221">
    <property type="component" value="Unassembled WGS sequence"/>
</dbReference>
<keyword evidence="5" id="KW-0732">Signal</keyword>
<evidence type="ECO:0000256" key="1">
    <source>
        <dbReference type="ARBA" id="ARBA00022617"/>
    </source>
</evidence>
<evidence type="ECO:0000256" key="4">
    <source>
        <dbReference type="PROSITE-ProRule" id="PRU00433"/>
    </source>
</evidence>
<keyword evidence="2 4" id="KW-0479">Metal-binding</keyword>
<sequence length="140" mass="14478">MPAFRFSLGLAAVAVSFVGACASEDMPEASDGQALYMTYCAVCHAADGTGNGPMAAEMDPEPADLTLIAARNGGDFPVAQILSKIDGYAQGGTTGPSMPMFGDLFRGDLVPLDTGDGVMTPTPRKLVALLEYIESIQVAE</sequence>
<name>A0A1M5P0S4_9RHOB</name>
<dbReference type="OrthoDB" id="5514238at2"/>
<dbReference type="RefSeq" id="WP_072776437.1">
    <property type="nucleotide sequence ID" value="NZ_FQXC01000001.1"/>
</dbReference>
<evidence type="ECO:0000256" key="5">
    <source>
        <dbReference type="SAM" id="SignalP"/>
    </source>
</evidence>
<dbReference type="EMBL" id="FQXC01000001">
    <property type="protein sequence ID" value="SHG94803.1"/>
    <property type="molecule type" value="Genomic_DNA"/>
</dbReference>
<dbReference type="InterPro" id="IPR036909">
    <property type="entry name" value="Cyt_c-like_dom_sf"/>
</dbReference>